<accession>A0ABS0LQV7</accession>
<feature type="transmembrane region" description="Helical" evidence="2">
    <location>
        <begin position="117"/>
        <end position="137"/>
    </location>
</feature>
<evidence type="ECO:0000256" key="1">
    <source>
        <dbReference type="ARBA" id="ARBA00007430"/>
    </source>
</evidence>
<proteinExistence type="inferred from homology"/>
<dbReference type="Pfam" id="PF02719">
    <property type="entry name" value="Polysacc_synt_2"/>
    <property type="match status" value="1"/>
</dbReference>
<dbReference type="PANTHER" id="PTHR43318">
    <property type="entry name" value="UDP-N-ACETYLGLUCOSAMINE 4,6-DEHYDRATASE"/>
    <property type="match status" value="1"/>
</dbReference>
<sequence>MTQTSLTSKVVEVVDKMSFFQKRTVWLVSDFLAFILASIATRAIFYGLFQEGLSLYLLHILLGFIFYNLISSLLNLRTRINRYALMSDISLLFVIVIIANILSGTICSFIIEQFPIRYAVVMSGLSAILVVGLRLIWQTIYFKRFGNRYVNENSEIENIVLIGAGDGGSLYMSSQRRHLGKENVVAIFDEDASKVGLNLGGVKVVGGLEKLPEVTEEFGVSKAVIAIPSLKPEKYEEILQKCNELDIKVYNMPPVEEVLLGIHNDNNQVREINIADLLGRKEIELNEERLRNEIEGKKILITGAGGSIGSEIVRQISKFNPAKLLLLGHGENSIYLIYHEVNIGNRMTQYVPIIADIQDYDRIYKIFKKEKPDIVYHAAAHKHVPLMESNPVEAYKNNIIGTYNVAKAVDKAGVPKMVMISTDKAVKPPNIMGATKRVAELIITGMNEKSNSTYCAVRFGNVLGSRGSVVPAFKKQILAGGPVQVTDFRMIRYFMTIPEASRLVVYAGAFAEGGEVFILDMGEPVKILDLAKKMILLMGYTVSEIGIEEVGIRPGEKLYEELLTNSELVENQLNDQIFIGRVASIPLEETLQFVESLKKYIEQPRELKEKIITFANESAE</sequence>
<evidence type="ECO:0000259" key="3">
    <source>
        <dbReference type="Pfam" id="PF02629"/>
    </source>
</evidence>
<dbReference type="InterPro" id="IPR036291">
    <property type="entry name" value="NAD(P)-bd_dom_sf"/>
</dbReference>
<keyword evidence="2" id="KW-1133">Transmembrane helix</keyword>
<dbReference type="Gene3D" id="3.40.50.720">
    <property type="entry name" value="NAD(P)-binding Rossmann-like Domain"/>
    <property type="match status" value="2"/>
</dbReference>
<dbReference type="RefSeq" id="WP_197115456.1">
    <property type="nucleotide sequence ID" value="NZ_JACBXQ010000003.1"/>
</dbReference>
<dbReference type="PANTHER" id="PTHR43318:SF1">
    <property type="entry name" value="POLYSACCHARIDE BIOSYNTHESIS PROTEIN EPSC-RELATED"/>
    <property type="match status" value="1"/>
</dbReference>
<feature type="domain" description="CoA-binding" evidence="3">
    <location>
        <begin position="156"/>
        <end position="229"/>
    </location>
</feature>
<organism evidence="5 6">
    <name type="scientific">Facklamia lactis</name>
    <dbReference type="NCBI Taxonomy" id="2749967"/>
    <lineage>
        <taxon>Bacteria</taxon>
        <taxon>Bacillati</taxon>
        <taxon>Bacillota</taxon>
        <taxon>Bacilli</taxon>
        <taxon>Lactobacillales</taxon>
        <taxon>Aerococcaceae</taxon>
        <taxon>Facklamia</taxon>
    </lineage>
</organism>
<keyword evidence="6" id="KW-1185">Reference proteome</keyword>
<comment type="similarity">
    <text evidence="1">Belongs to the polysaccharide synthase family.</text>
</comment>
<feature type="transmembrane region" description="Helical" evidence="2">
    <location>
        <begin position="25"/>
        <end position="49"/>
    </location>
</feature>
<dbReference type="Pfam" id="PF02629">
    <property type="entry name" value="CoA_binding"/>
    <property type="match status" value="1"/>
</dbReference>
<dbReference type="SUPFAM" id="SSF51735">
    <property type="entry name" value="NAD(P)-binding Rossmann-fold domains"/>
    <property type="match status" value="2"/>
</dbReference>
<gene>
    <name evidence="5" type="ORF">HZY91_06500</name>
</gene>
<feature type="transmembrane region" description="Helical" evidence="2">
    <location>
        <begin position="89"/>
        <end position="111"/>
    </location>
</feature>
<evidence type="ECO:0000313" key="5">
    <source>
        <dbReference type="EMBL" id="MBG9986545.1"/>
    </source>
</evidence>
<evidence type="ECO:0000256" key="2">
    <source>
        <dbReference type="SAM" id="Phobius"/>
    </source>
</evidence>
<dbReference type="Proteomes" id="UP000721415">
    <property type="component" value="Unassembled WGS sequence"/>
</dbReference>
<feature type="transmembrane region" description="Helical" evidence="2">
    <location>
        <begin position="55"/>
        <end position="77"/>
    </location>
</feature>
<protein>
    <submittedName>
        <fullName evidence="5">Polysaccharide biosynthesis protein</fullName>
    </submittedName>
</protein>
<feature type="domain" description="Polysaccharide biosynthesis protein CapD-like" evidence="4">
    <location>
        <begin position="299"/>
        <end position="579"/>
    </location>
</feature>
<keyword evidence="2" id="KW-0472">Membrane</keyword>
<name>A0ABS0LQV7_9LACT</name>
<comment type="caution">
    <text evidence="5">The sequence shown here is derived from an EMBL/GenBank/DDBJ whole genome shotgun (WGS) entry which is preliminary data.</text>
</comment>
<evidence type="ECO:0000259" key="4">
    <source>
        <dbReference type="Pfam" id="PF02719"/>
    </source>
</evidence>
<keyword evidence="2" id="KW-0812">Transmembrane</keyword>
<evidence type="ECO:0000313" key="6">
    <source>
        <dbReference type="Proteomes" id="UP000721415"/>
    </source>
</evidence>
<reference evidence="5 6" key="1">
    <citation type="submission" date="2020-07" db="EMBL/GenBank/DDBJ databases">
        <title>Facklamia lactis sp. nov., isolated from raw milk.</title>
        <authorList>
            <person name="Doll E.V."/>
            <person name="Huptas C."/>
            <person name="Staib L."/>
            <person name="Wenning M."/>
            <person name="Scherer S."/>
        </authorList>
    </citation>
    <scope>NUCLEOTIDE SEQUENCE [LARGE SCALE GENOMIC DNA]</scope>
    <source>
        <strain evidence="5 6">DSM 111018</strain>
    </source>
</reference>
<dbReference type="CDD" id="cd05237">
    <property type="entry name" value="UDP_invert_4-6DH_SDR_e"/>
    <property type="match status" value="1"/>
</dbReference>
<dbReference type="InterPro" id="IPR051203">
    <property type="entry name" value="Polysaccharide_Synthase-Rel"/>
</dbReference>
<dbReference type="InterPro" id="IPR003869">
    <property type="entry name" value="Polysac_CapD-like"/>
</dbReference>
<dbReference type="EMBL" id="JACBXQ010000003">
    <property type="protein sequence ID" value="MBG9986545.1"/>
    <property type="molecule type" value="Genomic_DNA"/>
</dbReference>
<dbReference type="InterPro" id="IPR003781">
    <property type="entry name" value="CoA-bd"/>
</dbReference>